<name>A0A3B7RF25_9BACT</name>
<gene>
    <name evidence="3" type="ORF">D3Y59_12870</name>
</gene>
<feature type="region of interest" description="Disordered" evidence="1">
    <location>
        <begin position="85"/>
        <end position="108"/>
    </location>
</feature>
<evidence type="ECO:0000256" key="2">
    <source>
        <dbReference type="SAM" id="Phobius"/>
    </source>
</evidence>
<evidence type="ECO:0000313" key="4">
    <source>
        <dbReference type="Proteomes" id="UP000262802"/>
    </source>
</evidence>
<organism evidence="3 4">
    <name type="scientific">Hymenobacter oligotrophus</name>
    <dbReference type="NCBI Taxonomy" id="2319843"/>
    <lineage>
        <taxon>Bacteria</taxon>
        <taxon>Pseudomonadati</taxon>
        <taxon>Bacteroidota</taxon>
        <taxon>Cytophagia</taxon>
        <taxon>Cytophagales</taxon>
        <taxon>Hymenobacteraceae</taxon>
        <taxon>Hymenobacter</taxon>
    </lineage>
</organism>
<accession>A0A3B7RF25</accession>
<dbReference type="EMBL" id="CP032317">
    <property type="protein sequence ID" value="AYA37856.1"/>
    <property type="molecule type" value="Genomic_DNA"/>
</dbReference>
<dbReference type="Proteomes" id="UP000262802">
    <property type="component" value="Chromosome"/>
</dbReference>
<evidence type="ECO:0000313" key="3">
    <source>
        <dbReference type="EMBL" id="AYA37856.1"/>
    </source>
</evidence>
<dbReference type="AlphaFoldDB" id="A0A3B7RF25"/>
<feature type="transmembrane region" description="Helical" evidence="2">
    <location>
        <begin position="58"/>
        <end position="78"/>
    </location>
</feature>
<protein>
    <submittedName>
        <fullName evidence="3">Uncharacterized protein</fullName>
    </submittedName>
</protein>
<keyword evidence="2" id="KW-0812">Transmembrane</keyword>
<reference evidence="3 4" key="1">
    <citation type="submission" date="2018-09" db="EMBL/GenBank/DDBJ databases">
        <title>Hymenobacter medium sp. nov., isolated from R2A medium.</title>
        <authorList>
            <person name="Yingchao G."/>
        </authorList>
    </citation>
    <scope>NUCLEOTIDE SEQUENCE [LARGE SCALE GENOMIC DNA]</scope>
    <source>
        <strain evidence="4">sh-6</strain>
    </source>
</reference>
<feature type="transmembrane region" description="Helical" evidence="2">
    <location>
        <begin position="34"/>
        <end position="52"/>
    </location>
</feature>
<keyword evidence="2" id="KW-1133">Transmembrane helix</keyword>
<dbReference type="KEGG" id="hyh:D3Y59_12870"/>
<sequence length="108" mass="11669">MFRSTLVTVPFVLVCLFVLLLLRNAAADPPRGRYRLIHGLNFFALLFAGYWYSNRDEVWLPGVLLCVPVIFLVLAVLLNRKPGGAATPAPPAANPPAATDGPSGTHLT</sequence>
<keyword evidence="2" id="KW-0472">Membrane</keyword>
<proteinExistence type="predicted"/>
<dbReference type="OrthoDB" id="10001876at2"/>
<evidence type="ECO:0000256" key="1">
    <source>
        <dbReference type="SAM" id="MobiDB-lite"/>
    </source>
</evidence>
<keyword evidence="4" id="KW-1185">Reference proteome</keyword>
<feature type="transmembrane region" description="Helical" evidence="2">
    <location>
        <begin position="6"/>
        <end position="22"/>
    </location>
</feature>